<comment type="caution">
    <text evidence="7">The sequence shown here is derived from an EMBL/GenBank/DDBJ whole genome shotgun (WGS) entry which is preliminary data.</text>
</comment>
<dbReference type="Proteomes" id="UP001140949">
    <property type="component" value="Unassembled WGS sequence"/>
</dbReference>
<evidence type="ECO:0000313" key="7">
    <source>
        <dbReference type="EMBL" id="KAJ6805245.1"/>
    </source>
</evidence>
<accession>A0AAX6EN38</accession>
<reference evidence="7" key="1">
    <citation type="journal article" date="2023" name="GigaByte">
        <title>Genome assembly of the bearded iris, Iris pallida Lam.</title>
        <authorList>
            <person name="Bruccoleri R.E."/>
            <person name="Oakeley E.J."/>
            <person name="Faust A.M.E."/>
            <person name="Altorfer M."/>
            <person name="Dessus-Babus S."/>
            <person name="Burckhardt D."/>
            <person name="Oertli M."/>
            <person name="Naumann U."/>
            <person name="Petersen F."/>
            <person name="Wong J."/>
        </authorList>
    </citation>
    <scope>NUCLEOTIDE SEQUENCE</scope>
    <source>
        <strain evidence="7">GSM-AAB239-AS_SAM_17_03QT</strain>
    </source>
</reference>
<evidence type="ECO:0000256" key="6">
    <source>
        <dbReference type="SAM" id="MobiDB-lite"/>
    </source>
</evidence>
<dbReference type="AlphaFoldDB" id="A0AAX6EN38"/>
<dbReference type="InterPro" id="IPR012474">
    <property type="entry name" value="Frigida"/>
</dbReference>
<dbReference type="GO" id="GO:0030154">
    <property type="term" value="P:cell differentiation"/>
    <property type="evidence" value="ECO:0007669"/>
    <property type="project" value="UniProtKB-KW"/>
</dbReference>
<organism evidence="7 8">
    <name type="scientific">Iris pallida</name>
    <name type="common">Sweet iris</name>
    <dbReference type="NCBI Taxonomy" id="29817"/>
    <lineage>
        <taxon>Eukaryota</taxon>
        <taxon>Viridiplantae</taxon>
        <taxon>Streptophyta</taxon>
        <taxon>Embryophyta</taxon>
        <taxon>Tracheophyta</taxon>
        <taxon>Spermatophyta</taxon>
        <taxon>Magnoliopsida</taxon>
        <taxon>Liliopsida</taxon>
        <taxon>Asparagales</taxon>
        <taxon>Iridaceae</taxon>
        <taxon>Iridoideae</taxon>
        <taxon>Irideae</taxon>
        <taxon>Iris</taxon>
    </lineage>
</organism>
<keyword evidence="4" id="KW-0217">Developmental protein</keyword>
<dbReference type="PANTHER" id="PTHR31791:SF41">
    <property type="entry name" value="FRIGIDA-LIKE PROTEIN"/>
    <property type="match status" value="1"/>
</dbReference>
<comment type="similarity">
    <text evidence="1 4">Belongs to the Frigida family.</text>
</comment>
<keyword evidence="5" id="KW-0175">Coiled coil</keyword>
<keyword evidence="3 4" id="KW-0287">Flowering</keyword>
<gene>
    <name evidence="7" type="ORF">M6B38_178915</name>
</gene>
<keyword evidence="2 4" id="KW-0221">Differentiation</keyword>
<keyword evidence="8" id="KW-1185">Reference proteome</keyword>
<evidence type="ECO:0000256" key="3">
    <source>
        <dbReference type="ARBA" id="ARBA00023089"/>
    </source>
</evidence>
<evidence type="ECO:0000313" key="8">
    <source>
        <dbReference type="Proteomes" id="UP001140949"/>
    </source>
</evidence>
<name>A0AAX6EN38_IRIPA</name>
<sequence length="604" mass="66990">MAETDKVTNGIQATNEMVEQLGNAFNKLESHRESYSQNKTMWEDIKKYFHNLGTSLEEKLIEVEGKERAFEKKQSEARKLIKEREAAVAVKEHASLNHLQELKDTAASAIVEARNKCRVPSPVIVNAKGNKDNKVSTSLADDPNKPFPAPRKNIIDNQSGNPSEAVAGEVKPYPRLKELCEQIDSKGLLKYLSENQKNLTTIREELSNALKSATEPARLVLDSLEGFYPPYPSNSQGSEDTVQLLHRTCLVVMESAAPLLGMAEPCDNHLLSSEIKQQAKAIADEWKAKLAGVDVDASNGYSLEVVAFLQLLATFSIVDEFDEDELCKLVLAVARHRQAPNLCRALGLIHKMPGFIETLVNRGRQIDAVHFAHAFQLTESFPPVPLLKDYLNTVKTTTQENAESSATANGKKEVNNKELGAIRIVIKCIEEYKLQEQYPVMALKKRVAQLEKAKHVKKRTAQAANSQAKKPRANGGYTQWRPSIPVDSRQLPPPVYDERGFYPAVGERYPERYNYAAPPAYDTVAHALYDQQQTAQGPYHYPDEIAAPPAPCTSSSNYGSYAGSGSSVQNRYENYMGTGGQPAPSNYGGYIDTGMQPPHQPPYM</sequence>
<feature type="coiled-coil region" evidence="5">
    <location>
        <begin position="63"/>
        <end position="116"/>
    </location>
</feature>
<dbReference type="Pfam" id="PF07899">
    <property type="entry name" value="Frigida"/>
    <property type="match status" value="1"/>
</dbReference>
<evidence type="ECO:0000256" key="5">
    <source>
        <dbReference type="SAM" id="Coils"/>
    </source>
</evidence>
<dbReference type="PANTHER" id="PTHR31791">
    <property type="entry name" value="FRIGIDA-LIKE PROTEIN 3-RELATED"/>
    <property type="match status" value="1"/>
</dbReference>
<protein>
    <recommendedName>
        <fullName evidence="4">FRIGIDA-like protein</fullName>
    </recommendedName>
</protein>
<evidence type="ECO:0000256" key="1">
    <source>
        <dbReference type="ARBA" id="ARBA00008956"/>
    </source>
</evidence>
<dbReference type="GO" id="GO:0009908">
    <property type="term" value="P:flower development"/>
    <property type="evidence" value="ECO:0007669"/>
    <property type="project" value="UniProtKB-KW"/>
</dbReference>
<dbReference type="EMBL" id="JANAVB010035420">
    <property type="protein sequence ID" value="KAJ6805245.1"/>
    <property type="molecule type" value="Genomic_DNA"/>
</dbReference>
<evidence type="ECO:0000256" key="2">
    <source>
        <dbReference type="ARBA" id="ARBA00022782"/>
    </source>
</evidence>
<evidence type="ECO:0000256" key="4">
    <source>
        <dbReference type="RuleBase" id="RU364012"/>
    </source>
</evidence>
<proteinExistence type="inferred from homology"/>
<feature type="region of interest" description="Disordered" evidence="6">
    <location>
        <begin position="460"/>
        <end position="492"/>
    </location>
</feature>
<reference evidence="7" key="2">
    <citation type="submission" date="2023-04" db="EMBL/GenBank/DDBJ databases">
        <authorList>
            <person name="Bruccoleri R.E."/>
            <person name="Oakeley E.J."/>
            <person name="Faust A.-M."/>
            <person name="Dessus-Babus S."/>
            <person name="Altorfer M."/>
            <person name="Burckhardt D."/>
            <person name="Oertli M."/>
            <person name="Naumann U."/>
            <person name="Petersen F."/>
            <person name="Wong J."/>
        </authorList>
    </citation>
    <scope>NUCLEOTIDE SEQUENCE</scope>
    <source>
        <strain evidence="7">GSM-AAB239-AS_SAM_17_03QT</strain>
        <tissue evidence="7">Leaf</tissue>
    </source>
</reference>